<feature type="region of interest" description="Disordered" evidence="1">
    <location>
        <begin position="1"/>
        <end position="135"/>
    </location>
</feature>
<feature type="compositionally biased region" description="Acidic residues" evidence="1">
    <location>
        <begin position="99"/>
        <end position="119"/>
    </location>
</feature>
<dbReference type="AlphaFoldDB" id="B6QV57"/>
<evidence type="ECO:0000256" key="1">
    <source>
        <dbReference type="SAM" id="MobiDB-lite"/>
    </source>
</evidence>
<dbReference type="HOGENOM" id="CLU_076636_0_0_1"/>
<dbReference type="Proteomes" id="UP000001294">
    <property type="component" value="Unassembled WGS sequence"/>
</dbReference>
<name>B6QV57_TALMQ</name>
<dbReference type="VEuPathDB" id="FungiDB:PMAA_011620"/>
<evidence type="ECO:0000313" key="3">
    <source>
        <dbReference type="Proteomes" id="UP000001294"/>
    </source>
</evidence>
<reference evidence="3" key="1">
    <citation type="journal article" date="2015" name="Genome Announc.">
        <title>Genome sequence of the AIDS-associated pathogen Penicillium marneffei (ATCC18224) and its near taxonomic relative Talaromyces stipitatus (ATCC10500).</title>
        <authorList>
            <person name="Nierman W.C."/>
            <person name="Fedorova-Abrams N.D."/>
            <person name="Andrianopoulos A."/>
        </authorList>
    </citation>
    <scope>NUCLEOTIDE SEQUENCE [LARGE SCALE GENOMIC DNA]</scope>
    <source>
        <strain evidence="3">ATCC 18224 / CBS 334.59 / QM 7333</strain>
    </source>
</reference>
<proteinExistence type="predicted"/>
<feature type="compositionally biased region" description="Low complexity" evidence="1">
    <location>
        <begin position="25"/>
        <end position="40"/>
    </location>
</feature>
<dbReference type="EMBL" id="DS995906">
    <property type="protein sequence ID" value="EEA18886.1"/>
    <property type="molecule type" value="Genomic_DNA"/>
</dbReference>
<dbReference type="OrthoDB" id="4188844at2759"/>
<accession>B6QV57</accession>
<sequence length="190" mass="21398">MPPTCRNLFQSHLSRRPASNPPQPSTSDSNNHPSTDNNDSNNDDDRDIQNPPHQSNLMTPETRPINTITPQTDSGDIIARDKNGKFQLDIPVLPPVPLDEGDEEDDVEDEDEGAMEGIEEDGRPRAGPESMGKDKDKLEADLVEMMYRNRNRHLSGEPELLNLLQQSLRSKVATLEEDNWMFETEDDPLV</sequence>
<dbReference type="PhylomeDB" id="B6QV57"/>
<dbReference type="STRING" id="441960.B6QV57"/>
<feature type="compositionally biased region" description="Basic and acidic residues" evidence="1">
    <location>
        <begin position="120"/>
        <end position="135"/>
    </location>
</feature>
<keyword evidence="3" id="KW-1185">Reference proteome</keyword>
<organism evidence="2 3">
    <name type="scientific">Talaromyces marneffei (strain ATCC 18224 / CBS 334.59 / QM 7333)</name>
    <name type="common">Penicillium marneffei</name>
    <dbReference type="NCBI Taxonomy" id="441960"/>
    <lineage>
        <taxon>Eukaryota</taxon>
        <taxon>Fungi</taxon>
        <taxon>Dikarya</taxon>
        <taxon>Ascomycota</taxon>
        <taxon>Pezizomycotina</taxon>
        <taxon>Eurotiomycetes</taxon>
        <taxon>Eurotiomycetidae</taxon>
        <taxon>Eurotiales</taxon>
        <taxon>Trichocomaceae</taxon>
        <taxon>Talaromyces</taxon>
        <taxon>Talaromyces sect. Talaromyces</taxon>
    </lineage>
</organism>
<gene>
    <name evidence="2" type="ORF">PMAA_011620</name>
</gene>
<feature type="compositionally biased region" description="Polar residues" evidence="1">
    <location>
        <begin position="51"/>
        <end position="74"/>
    </location>
</feature>
<evidence type="ECO:0000313" key="2">
    <source>
        <dbReference type="EMBL" id="EEA18886.1"/>
    </source>
</evidence>
<protein>
    <submittedName>
        <fullName evidence="2">Uncharacterized protein</fullName>
    </submittedName>
</protein>